<evidence type="ECO:0000259" key="1">
    <source>
        <dbReference type="Pfam" id="PF11181"/>
    </source>
</evidence>
<reference evidence="2 3" key="1">
    <citation type="submission" date="2017-10" db="EMBL/GenBank/DDBJ databases">
        <title>Bacillus sp. nov., a halophilic bacterium isolated from a Keqin Lake.</title>
        <authorList>
            <person name="Wang H."/>
        </authorList>
    </citation>
    <scope>NUCLEOTIDE SEQUENCE [LARGE SCALE GENOMIC DNA]</scope>
    <source>
        <strain evidence="2 3">KCTC 13187</strain>
    </source>
</reference>
<accession>A0A3A9KFG2</accession>
<keyword evidence="3" id="KW-1185">Reference proteome</keyword>
<dbReference type="Pfam" id="PF11181">
    <property type="entry name" value="YflT"/>
    <property type="match status" value="1"/>
</dbReference>
<dbReference type="OrthoDB" id="2353304at2"/>
<evidence type="ECO:0000313" key="3">
    <source>
        <dbReference type="Proteomes" id="UP000281498"/>
    </source>
</evidence>
<dbReference type="InterPro" id="IPR025889">
    <property type="entry name" value="GSP17M-like_dom"/>
</dbReference>
<organism evidence="2 3">
    <name type="scientific">Salipaludibacillus neizhouensis</name>
    <dbReference type="NCBI Taxonomy" id="885475"/>
    <lineage>
        <taxon>Bacteria</taxon>
        <taxon>Bacillati</taxon>
        <taxon>Bacillota</taxon>
        <taxon>Bacilli</taxon>
        <taxon>Bacillales</taxon>
        <taxon>Bacillaceae</taxon>
    </lineage>
</organism>
<feature type="domain" description="General stress protein 17M-like" evidence="1">
    <location>
        <begin position="6"/>
        <end position="99"/>
    </location>
</feature>
<dbReference type="Proteomes" id="UP000281498">
    <property type="component" value="Unassembled WGS sequence"/>
</dbReference>
<comment type="caution">
    <text evidence="2">The sequence shown here is derived from an EMBL/GenBank/DDBJ whole genome shotgun (WGS) entry which is preliminary data.</text>
</comment>
<evidence type="ECO:0000313" key="2">
    <source>
        <dbReference type="EMBL" id="RKL66335.1"/>
    </source>
</evidence>
<proteinExistence type="predicted"/>
<dbReference type="AlphaFoldDB" id="A0A3A9KFG2"/>
<dbReference type="RefSeq" id="WP_110939117.1">
    <property type="nucleotide sequence ID" value="NZ_KZ614148.1"/>
</dbReference>
<dbReference type="EMBL" id="PDOE01000007">
    <property type="protein sequence ID" value="RKL66335.1"/>
    <property type="molecule type" value="Genomic_DNA"/>
</dbReference>
<gene>
    <name evidence="2" type="ORF">CR203_15710</name>
</gene>
<protein>
    <submittedName>
        <fullName evidence="2">General stress protein</fullName>
    </submittedName>
</protein>
<name>A0A3A9KFG2_9BACI</name>
<sequence length="114" mass="12723">MELLHKEFFNDEEVVNAVESLKIKGVTEEKIYVVTHDDERTKRVAEKADAETIGAKEQSFGTTAKNVFRKKGDELRAKFQEIGFDKAKAESLEGELDKGKVILIVKDAPTGIAL</sequence>